<dbReference type="Gene3D" id="2.60.120.260">
    <property type="entry name" value="Galactose-binding domain-like"/>
    <property type="match status" value="1"/>
</dbReference>
<accession>A0A8T3DGG9</accession>
<dbReference type="PROSITE" id="PS01285">
    <property type="entry name" value="FA58C_1"/>
    <property type="match status" value="1"/>
</dbReference>
<keyword evidence="5 8" id="KW-0472">Membrane</keyword>
<evidence type="ECO:0000259" key="10">
    <source>
        <dbReference type="PROSITE" id="PS01180"/>
    </source>
</evidence>
<protein>
    <recommendedName>
        <fullName evidence="15">Discoidin, CUB and LCCL domain-containing protein 1-like</fullName>
    </recommendedName>
</protein>
<keyword evidence="9" id="KW-0732">Signal</keyword>
<dbReference type="InterPro" id="IPR004043">
    <property type="entry name" value="LCCL"/>
</dbReference>
<dbReference type="InterPro" id="IPR050633">
    <property type="entry name" value="Neuropilin_MCO_CoagFactor"/>
</dbReference>
<dbReference type="Pfam" id="PF00754">
    <property type="entry name" value="F5_F8_type_C"/>
    <property type="match status" value="1"/>
</dbReference>
<dbReference type="GO" id="GO:0038023">
    <property type="term" value="F:signaling receptor activity"/>
    <property type="evidence" value="ECO:0007669"/>
    <property type="project" value="TreeGrafter"/>
</dbReference>
<evidence type="ECO:0000256" key="3">
    <source>
        <dbReference type="ARBA" id="ARBA00022692"/>
    </source>
</evidence>
<evidence type="ECO:0008006" key="15">
    <source>
        <dbReference type="Google" id="ProtNLM"/>
    </source>
</evidence>
<keyword evidence="14" id="KW-1185">Reference proteome</keyword>
<comment type="caution">
    <text evidence="7">Lacks conserved residue(s) required for the propagation of feature annotation.</text>
</comment>
<evidence type="ECO:0000256" key="8">
    <source>
        <dbReference type="SAM" id="Phobius"/>
    </source>
</evidence>
<keyword evidence="6 7" id="KW-1015">Disulfide bond</keyword>
<feature type="domain" description="CUB" evidence="10">
    <location>
        <begin position="37"/>
        <end position="151"/>
    </location>
</feature>
<evidence type="ECO:0000256" key="6">
    <source>
        <dbReference type="ARBA" id="ARBA00023157"/>
    </source>
</evidence>
<dbReference type="InterPro" id="IPR035914">
    <property type="entry name" value="Sperma_CUB_dom_sf"/>
</dbReference>
<dbReference type="SMART" id="SM00042">
    <property type="entry name" value="CUB"/>
    <property type="match status" value="1"/>
</dbReference>
<evidence type="ECO:0000256" key="4">
    <source>
        <dbReference type="ARBA" id="ARBA00022989"/>
    </source>
</evidence>
<dbReference type="EMBL" id="JAERUA010000010">
    <property type="protein sequence ID" value="KAI1894904.1"/>
    <property type="molecule type" value="Genomic_DNA"/>
</dbReference>
<evidence type="ECO:0000259" key="11">
    <source>
        <dbReference type="PROSITE" id="PS50022"/>
    </source>
</evidence>
<keyword evidence="3 8" id="KW-0812">Transmembrane</keyword>
<dbReference type="InterPro" id="IPR036609">
    <property type="entry name" value="LCCL_sf"/>
</dbReference>
<evidence type="ECO:0000313" key="13">
    <source>
        <dbReference type="EMBL" id="KAI1894904.1"/>
    </source>
</evidence>
<evidence type="ECO:0000313" key="14">
    <source>
        <dbReference type="Proteomes" id="UP000829720"/>
    </source>
</evidence>
<evidence type="ECO:0000256" key="9">
    <source>
        <dbReference type="SAM" id="SignalP"/>
    </source>
</evidence>
<feature type="transmembrane region" description="Helical" evidence="8">
    <location>
        <begin position="451"/>
        <end position="475"/>
    </location>
</feature>
<gene>
    <name evidence="13" type="ORF">AGOR_G00120560</name>
</gene>
<dbReference type="CDD" id="cd00041">
    <property type="entry name" value="CUB"/>
    <property type="match status" value="1"/>
</dbReference>
<organism evidence="13 14">
    <name type="scientific">Albula goreensis</name>
    <dbReference type="NCBI Taxonomy" id="1534307"/>
    <lineage>
        <taxon>Eukaryota</taxon>
        <taxon>Metazoa</taxon>
        <taxon>Chordata</taxon>
        <taxon>Craniata</taxon>
        <taxon>Vertebrata</taxon>
        <taxon>Euteleostomi</taxon>
        <taxon>Actinopterygii</taxon>
        <taxon>Neopterygii</taxon>
        <taxon>Teleostei</taxon>
        <taxon>Albuliformes</taxon>
        <taxon>Albulidae</taxon>
        <taxon>Albula</taxon>
    </lineage>
</organism>
<dbReference type="PROSITE" id="PS50820">
    <property type="entry name" value="LCCL"/>
    <property type="match status" value="1"/>
</dbReference>
<dbReference type="OrthoDB" id="6369184at2759"/>
<dbReference type="InterPro" id="IPR008979">
    <property type="entry name" value="Galactose-bd-like_sf"/>
</dbReference>
<dbReference type="CDD" id="cd00057">
    <property type="entry name" value="FA58C"/>
    <property type="match status" value="1"/>
</dbReference>
<evidence type="ECO:0000256" key="1">
    <source>
        <dbReference type="ARBA" id="ARBA00004479"/>
    </source>
</evidence>
<comment type="caution">
    <text evidence="13">The sequence shown here is derived from an EMBL/GenBank/DDBJ whole genome shotgun (WGS) entry which is preliminary data.</text>
</comment>
<reference evidence="13" key="1">
    <citation type="submission" date="2021-01" db="EMBL/GenBank/DDBJ databases">
        <authorList>
            <person name="Zahm M."/>
            <person name="Roques C."/>
            <person name="Cabau C."/>
            <person name="Klopp C."/>
            <person name="Donnadieu C."/>
            <person name="Jouanno E."/>
            <person name="Lampietro C."/>
            <person name="Louis A."/>
            <person name="Herpin A."/>
            <person name="Echchiki A."/>
            <person name="Berthelot C."/>
            <person name="Parey E."/>
            <person name="Roest-Crollius H."/>
            <person name="Braasch I."/>
            <person name="Postlethwait J."/>
            <person name="Bobe J."/>
            <person name="Montfort J."/>
            <person name="Bouchez O."/>
            <person name="Begum T."/>
            <person name="Mejri S."/>
            <person name="Adams A."/>
            <person name="Chen W.-J."/>
            <person name="Guiguen Y."/>
        </authorList>
    </citation>
    <scope>NUCLEOTIDE SEQUENCE</scope>
    <source>
        <tissue evidence="13">Blood</tissue>
    </source>
</reference>
<keyword evidence="4 8" id="KW-1133">Transmembrane helix</keyword>
<dbReference type="SMART" id="SM00603">
    <property type="entry name" value="LCCL"/>
    <property type="match status" value="1"/>
</dbReference>
<dbReference type="Gene3D" id="2.170.130.20">
    <property type="entry name" value="LCCL-like domain"/>
    <property type="match status" value="1"/>
</dbReference>
<dbReference type="SUPFAM" id="SSF69848">
    <property type="entry name" value="LCCL domain"/>
    <property type="match status" value="1"/>
</dbReference>
<feature type="disulfide bond" evidence="7">
    <location>
        <begin position="37"/>
        <end position="64"/>
    </location>
</feature>
<comment type="subcellular location">
    <subcellularLocation>
        <location evidence="1">Membrane</location>
        <topology evidence="1">Single-pass type I membrane protein</topology>
    </subcellularLocation>
</comment>
<dbReference type="GO" id="GO:0005886">
    <property type="term" value="C:plasma membrane"/>
    <property type="evidence" value="ECO:0007669"/>
    <property type="project" value="TreeGrafter"/>
</dbReference>
<proteinExistence type="predicted"/>
<dbReference type="Gene3D" id="2.60.120.290">
    <property type="entry name" value="Spermadhesin, CUB domain"/>
    <property type="match status" value="1"/>
</dbReference>
<dbReference type="Proteomes" id="UP000829720">
    <property type="component" value="Unassembled WGS sequence"/>
</dbReference>
<sequence length="662" mass="72326">MQATPGSFGDAVDILTWVLFALCFKTLGIHGQDGDGCGHTLLGAQSGTLASQRYPGTYPNGTRCEWRLRAPRGRTLRLAFGDFDLEASKDCRSAGSLTITPSNGQPPLGPLCGHLDSSYRKLALNSSEATVVFLSGTHRSGRGFLLSYATDQQTDLISCMERGTHFSSQEFRAFCPAGCKDVTGDIWGQSSQGYRDTSVLCKAAVHAGVVSDDLGGPVTVFRQRSITLYEASFANGLLSKTGSLSEKKLVFHKDCDIQLPVLSHNVSTSWEEVDSLGRHILWSPRNKDSRGQALPWVADRGDPEPWLLLELQERSSVTGVLTKGWSSGSSSFYVESFTLFYSKDNKNWKAYKATLSKEKKVFLGNSDSSQEVLNSLIPPVVARYLLLRPQQWHHRAAAHVQVLGCPPMRPRTPYGLPPRNEVPTVITPYSPVTSERPDVEKKPAQKSSHPVTLVVVGVVLVLIVCVAALLAGLCWKRRKKNTEKKCSLEKGCQDSLIKALPRSGSELISYPLERNAHDALPNPPLNDYAEPELRQAGHKLGSTFRPPADEGYTVPLILNHYDVPGKLPEYAEPLPPEPEYATPFCDQPPDPPLSLLRPTCLAQGPRPILSAAQYDCPGHKTAPNGYCTPAPHAGAPPRKDSVVYAEPQPAVSLPLHTYHEPL</sequence>
<evidence type="ECO:0000256" key="5">
    <source>
        <dbReference type="ARBA" id="ARBA00023136"/>
    </source>
</evidence>
<dbReference type="Pfam" id="PF03815">
    <property type="entry name" value="LCCL"/>
    <property type="match status" value="1"/>
</dbReference>
<dbReference type="AlphaFoldDB" id="A0A8T3DGG9"/>
<feature type="domain" description="F5/8 type C" evidence="11">
    <location>
        <begin position="296"/>
        <end position="405"/>
    </location>
</feature>
<feature type="domain" description="LCCL" evidence="12">
    <location>
        <begin position="153"/>
        <end position="249"/>
    </location>
</feature>
<dbReference type="PANTHER" id="PTHR46806:SF6">
    <property type="entry name" value="DISCOIDIN, CUB AND LCCL DOMAIN CONTAINING 1"/>
    <property type="match status" value="1"/>
</dbReference>
<dbReference type="PROSITE" id="PS50022">
    <property type="entry name" value="FA58C_3"/>
    <property type="match status" value="1"/>
</dbReference>
<dbReference type="PANTHER" id="PTHR46806">
    <property type="entry name" value="F5/8 TYPE C DOMAIN-CONTAINING PROTEIN"/>
    <property type="match status" value="1"/>
</dbReference>
<dbReference type="SUPFAM" id="SSF49785">
    <property type="entry name" value="Galactose-binding domain-like"/>
    <property type="match status" value="1"/>
</dbReference>
<dbReference type="PROSITE" id="PS01180">
    <property type="entry name" value="CUB"/>
    <property type="match status" value="1"/>
</dbReference>
<dbReference type="InterPro" id="IPR000421">
    <property type="entry name" value="FA58C"/>
</dbReference>
<dbReference type="SUPFAM" id="SSF49854">
    <property type="entry name" value="Spermadhesin, CUB domain"/>
    <property type="match status" value="1"/>
</dbReference>
<dbReference type="Pfam" id="PF00431">
    <property type="entry name" value="CUB"/>
    <property type="match status" value="1"/>
</dbReference>
<evidence type="ECO:0000256" key="2">
    <source>
        <dbReference type="ARBA" id="ARBA00022553"/>
    </source>
</evidence>
<feature type="signal peptide" evidence="9">
    <location>
        <begin position="1"/>
        <end position="31"/>
    </location>
</feature>
<feature type="chain" id="PRO_5035771190" description="Discoidin, CUB and LCCL domain-containing protein 1-like" evidence="9">
    <location>
        <begin position="32"/>
        <end position="662"/>
    </location>
</feature>
<keyword evidence="2" id="KW-0597">Phosphoprotein</keyword>
<evidence type="ECO:0000256" key="7">
    <source>
        <dbReference type="PROSITE-ProRule" id="PRU00059"/>
    </source>
</evidence>
<evidence type="ECO:0000259" key="12">
    <source>
        <dbReference type="PROSITE" id="PS50820"/>
    </source>
</evidence>
<dbReference type="SMART" id="SM00231">
    <property type="entry name" value="FA58C"/>
    <property type="match status" value="1"/>
</dbReference>
<name>A0A8T3DGG9_9TELE</name>
<dbReference type="InterPro" id="IPR000859">
    <property type="entry name" value="CUB_dom"/>
</dbReference>